<comment type="caution">
    <text evidence="2">The sequence shown here is derived from an EMBL/GenBank/DDBJ whole genome shotgun (WGS) entry which is preliminary data.</text>
</comment>
<dbReference type="AlphaFoldDB" id="A0A1F5SW66"/>
<protein>
    <submittedName>
        <fullName evidence="2">Uncharacterized protein</fullName>
    </submittedName>
</protein>
<organism evidence="2 3">
    <name type="scientific">Candidatus Falkowbacteria bacterium RIFOXYC2_FULL_36_12</name>
    <dbReference type="NCBI Taxonomy" id="1798002"/>
    <lineage>
        <taxon>Bacteria</taxon>
        <taxon>Candidatus Falkowiibacteriota</taxon>
    </lineage>
</organism>
<evidence type="ECO:0000313" key="2">
    <source>
        <dbReference type="EMBL" id="OGF30859.1"/>
    </source>
</evidence>
<proteinExistence type="predicted"/>
<accession>A0A1F5SW66</accession>
<evidence type="ECO:0000256" key="1">
    <source>
        <dbReference type="SAM" id="MobiDB-lite"/>
    </source>
</evidence>
<dbReference type="Proteomes" id="UP000179001">
    <property type="component" value="Unassembled WGS sequence"/>
</dbReference>
<gene>
    <name evidence="2" type="ORF">A2478_00185</name>
</gene>
<feature type="region of interest" description="Disordered" evidence="1">
    <location>
        <begin position="598"/>
        <end position="618"/>
    </location>
</feature>
<name>A0A1F5SW66_9BACT</name>
<dbReference type="EMBL" id="MFGJ01000008">
    <property type="protein sequence ID" value="OGF30859.1"/>
    <property type="molecule type" value="Genomic_DNA"/>
</dbReference>
<sequence>MGAAALVPVASAVTLQAGDLIKASGPAVYYYAADGMRYTFPTQSTYMTWYNGFGSVKTITDNELAAIDLAGNVTARPGTNLVKITTVPKTYAVGPDGLLYHIASESAAVTLYGANWAKKVIDISDGFWTNYTDTGIALTGTSYPEGQLVKKANSSDVYRVNMDGSWSKFASESAFTLNNFRWDDIVTAPSTMTVTAGANITGAVDTYRDVSQGGGAGAVVGSGNLSVSMTTVAAATVIADSTSGDGTEYLSPVMKLKFTANGGAVEVDSFRLKRGGISSNSDINTLYLYDGDTLISDSPSYSSNYYTFGTNFVVSSGSTRNLTLMLDLANGTAANKSFDFTLEASSDVTLVAGSVGGSFPMASQRFETAAVSDFGKLTIAHAADPGTTIEAGLADQELWRFTLAAADQKVRVDEMVFTTIGTLESDTFENMYLYDGLTVLGEADGLTADKTVTFSNLDYNITAGQTKTLYLRGDVVTGTNRTFYFEVQNPYDVTAWDTNYERFVKINQADTFTLITATNTTTISAGSLQVTLATDSPSGNVALGQTNQLLGKWNFKAIGEDIKVSNLVVRTTAGGAMDTEDVNNGKILVNGTQLSTTKDLDSDASADGNATDDDAATDDDTTFSFGNTFIIPEGQTYVVEIYGDIVQGDGTVMAASDSIQLVLETGNANVFRMSTGTTANSTSVSASELIVAEASLTTTLNSSVSNMTVVQGAQQVLVGSWAITSGVAEGSEVTSLVLVDDGDVGIGNAFVNLSLRVDGTEIATSANPTTTNGGTVTMNFSSSPVSIGAGLSKTFDLYADATSNADAAWTSDGDEIKISSVTGRGVSTNATVTDSTGAVGQQITVATAGTLTVAAASAPTNPTSTYIVAGKTNQTVAAWEFSASNVESLVVKRINMKEAGTDDLPGNVRNLKLYVDGVQAGATVGSLINSTANTALFYDADGLFTVPKNDSVYVELRVDGTPADNSTFSTDGSDLTFRVANIVTHTASTDISAMGETSNTFAIGSAAANYDGNAHKFVKTKPTFSLESGVSSVLAPTTATEVMRFRVTADSAFKVSFLNGANNNIRFTVLATAADDDANTNEEWSLYEYGTDTLLASLTGQETDDGTNATLSMLFEDADSAIAAGSYKIYYVEGDLGDYETTGDSIRLKINNAAADMSWNDGSTTSADLSGANYAGIGLPLNGPALVK</sequence>
<dbReference type="STRING" id="1798002.A2478_00185"/>
<evidence type="ECO:0000313" key="3">
    <source>
        <dbReference type="Proteomes" id="UP000179001"/>
    </source>
</evidence>
<reference evidence="2 3" key="1">
    <citation type="journal article" date="2016" name="Nat. Commun.">
        <title>Thousands of microbial genomes shed light on interconnected biogeochemical processes in an aquifer system.</title>
        <authorList>
            <person name="Anantharaman K."/>
            <person name="Brown C.T."/>
            <person name="Hug L.A."/>
            <person name="Sharon I."/>
            <person name="Castelle C.J."/>
            <person name="Probst A.J."/>
            <person name="Thomas B.C."/>
            <person name="Singh A."/>
            <person name="Wilkins M.J."/>
            <person name="Karaoz U."/>
            <person name="Brodie E.L."/>
            <person name="Williams K.H."/>
            <person name="Hubbard S.S."/>
            <person name="Banfield J.F."/>
        </authorList>
    </citation>
    <scope>NUCLEOTIDE SEQUENCE [LARGE SCALE GENOMIC DNA]</scope>
</reference>